<dbReference type="NCBIfam" id="NF033510">
    <property type="entry name" value="Ca_tandemer"/>
    <property type="match status" value="1"/>
</dbReference>
<feature type="domain" description="Bacterial Ig-like" evidence="1">
    <location>
        <begin position="12"/>
        <end position="83"/>
    </location>
</feature>
<gene>
    <name evidence="2" type="ORF">DNQ45_26570</name>
</gene>
<dbReference type="Pfam" id="PF19077">
    <property type="entry name" value="Big_13"/>
    <property type="match status" value="1"/>
</dbReference>
<dbReference type="InterPro" id="IPR013783">
    <property type="entry name" value="Ig-like_fold"/>
</dbReference>
<dbReference type="InterPro" id="IPR044016">
    <property type="entry name" value="Big_13"/>
</dbReference>
<dbReference type="EMBL" id="QKWZ01000936">
    <property type="protein sequence ID" value="PZT62321.1"/>
    <property type="molecule type" value="Genomic_DNA"/>
</dbReference>
<organism evidence="2 3">
    <name type="scientific">Escherichia coli</name>
    <dbReference type="NCBI Taxonomy" id="562"/>
    <lineage>
        <taxon>Bacteria</taxon>
        <taxon>Pseudomonadati</taxon>
        <taxon>Pseudomonadota</taxon>
        <taxon>Gammaproteobacteria</taxon>
        <taxon>Enterobacterales</taxon>
        <taxon>Enterobacteriaceae</taxon>
        <taxon>Escherichia</taxon>
    </lineage>
</organism>
<feature type="non-terminal residue" evidence="2">
    <location>
        <position position="1"/>
    </location>
</feature>
<dbReference type="InterPro" id="IPR008969">
    <property type="entry name" value="CarboxyPept-like_regulatory"/>
</dbReference>
<proteinExistence type="predicted"/>
<dbReference type="Gene3D" id="2.60.40.10">
    <property type="entry name" value="Immunoglobulins"/>
    <property type="match status" value="1"/>
</dbReference>
<name>A0A2W6P1H1_ECOLX</name>
<feature type="non-terminal residue" evidence="2">
    <location>
        <position position="92"/>
    </location>
</feature>
<comment type="caution">
    <text evidence="2">The sequence shown here is derived from an EMBL/GenBank/DDBJ whole genome shotgun (WGS) entry which is preliminary data.</text>
</comment>
<evidence type="ECO:0000313" key="2">
    <source>
        <dbReference type="EMBL" id="PZT62321.1"/>
    </source>
</evidence>
<dbReference type="Proteomes" id="UP000249482">
    <property type="component" value="Unassembled WGS sequence"/>
</dbReference>
<reference evidence="2 3" key="1">
    <citation type="submission" date="2018-06" db="EMBL/GenBank/DDBJ databases">
        <title>Draft genome sequence of mcr-1-harboring Escherichia coli isolated from wound infection of a hospitalized patient, in Bolivia.</title>
        <authorList>
            <person name="Munoz M.E."/>
            <person name="Moura Q."/>
            <person name="Ventura P.R.M."/>
            <person name="Bustos L.R."/>
            <person name="Ovando B.G."/>
            <person name="Terrazas D.I.V."/>
            <person name="Yarhui N.B."/>
            <person name="Cerdeira L."/>
            <person name="Lincopan N."/>
        </authorList>
    </citation>
    <scope>NUCLEOTIDE SEQUENCE [LARGE SCALE GENOMIC DNA]</scope>
    <source>
        <strain evidence="2 3">EcMLT</strain>
    </source>
</reference>
<evidence type="ECO:0000313" key="3">
    <source>
        <dbReference type="Proteomes" id="UP000249482"/>
    </source>
</evidence>
<sequence>VINATEKGSDLALSGTSDQPAGTAITVTLNGQNYSATTDASGNWSVGVPAADVTALGSGAQTITASVSDRAGNSDDASRTVTVSLSAPVISI</sequence>
<protein>
    <recommendedName>
        <fullName evidence="1">Bacterial Ig-like domain-containing protein</fullName>
    </recommendedName>
</protein>
<accession>A0A2W6P1H1</accession>
<evidence type="ECO:0000259" key="1">
    <source>
        <dbReference type="Pfam" id="PF19077"/>
    </source>
</evidence>
<dbReference type="SUPFAM" id="SSF49464">
    <property type="entry name" value="Carboxypeptidase regulatory domain-like"/>
    <property type="match status" value="1"/>
</dbReference>
<dbReference type="AlphaFoldDB" id="A0A2W6P1H1"/>